<keyword evidence="4 7" id="KW-0812">Transmembrane</keyword>
<dbReference type="RefSeq" id="WP_108431866.1">
    <property type="nucleotide sequence ID" value="NZ_CP026947.1"/>
</dbReference>
<evidence type="ECO:0000256" key="5">
    <source>
        <dbReference type="ARBA" id="ARBA00022989"/>
    </source>
</evidence>
<reference evidence="9" key="1">
    <citation type="submission" date="2018-04" db="EMBL/GenBank/DDBJ databases">
        <authorList>
            <person name="Liu S."/>
            <person name="Wang Z."/>
            <person name="Li J."/>
        </authorList>
    </citation>
    <scope>NUCLEOTIDE SEQUENCE [LARGE SCALE GENOMIC DNA]</scope>
    <source>
        <strain evidence="9">2189</strain>
    </source>
</reference>
<dbReference type="Gene3D" id="2.60.40.2880">
    <property type="entry name" value="MmpS1-5, C-terminal soluble domain"/>
    <property type="match status" value="1"/>
</dbReference>
<keyword evidence="6 7" id="KW-0472">Membrane</keyword>
<evidence type="ECO:0000256" key="1">
    <source>
        <dbReference type="ARBA" id="ARBA00004236"/>
    </source>
</evidence>
<keyword evidence="5 7" id="KW-1133">Transmembrane helix</keyword>
<evidence type="ECO:0000256" key="4">
    <source>
        <dbReference type="ARBA" id="ARBA00022692"/>
    </source>
</evidence>
<comment type="subcellular location">
    <subcellularLocation>
        <location evidence="1">Cell membrane</location>
    </subcellularLocation>
</comment>
<dbReference type="OrthoDB" id="4555598at2"/>
<dbReference type="InterPro" id="IPR008693">
    <property type="entry name" value="MmpS"/>
</dbReference>
<keyword evidence="9" id="KW-1185">Reference proteome</keyword>
<comment type="caution">
    <text evidence="8">The sequence shown here is derived from an EMBL/GenBank/DDBJ whole genome shotgun (WGS) entry which is preliminary data.</text>
</comment>
<dbReference type="GO" id="GO:0005886">
    <property type="term" value="C:plasma membrane"/>
    <property type="evidence" value="ECO:0007669"/>
    <property type="project" value="UniProtKB-SubCell"/>
</dbReference>
<gene>
    <name evidence="8" type="ORF">DF222_06215</name>
</gene>
<dbReference type="InterPro" id="IPR038468">
    <property type="entry name" value="MmpS_C"/>
</dbReference>
<dbReference type="Pfam" id="PF05423">
    <property type="entry name" value="Mycobact_memb"/>
    <property type="match status" value="1"/>
</dbReference>
<dbReference type="EMBL" id="QEEZ01000009">
    <property type="protein sequence ID" value="PWC01700.1"/>
    <property type="molecule type" value="Genomic_DNA"/>
</dbReference>
<comment type="similarity">
    <text evidence="2">Belongs to the MmpS family.</text>
</comment>
<evidence type="ECO:0000313" key="8">
    <source>
        <dbReference type="EMBL" id="PWC01700.1"/>
    </source>
</evidence>
<evidence type="ECO:0000313" key="9">
    <source>
        <dbReference type="Proteomes" id="UP000244989"/>
    </source>
</evidence>
<keyword evidence="3" id="KW-1003">Cell membrane</keyword>
<organism evidence="8 9">
    <name type="scientific">Corynebacterium yudongzhengii</name>
    <dbReference type="NCBI Taxonomy" id="2080740"/>
    <lineage>
        <taxon>Bacteria</taxon>
        <taxon>Bacillati</taxon>
        <taxon>Actinomycetota</taxon>
        <taxon>Actinomycetes</taxon>
        <taxon>Mycobacteriales</taxon>
        <taxon>Corynebacteriaceae</taxon>
        <taxon>Corynebacterium</taxon>
    </lineage>
</organism>
<evidence type="ECO:0008006" key="10">
    <source>
        <dbReference type="Google" id="ProtNLM"/>
    </source>
</evidence>
<accession>A0A2U1T6Q7</accession>
<evidence type="ECO:0000256" key="3">
    <source>
        <dbReference type="ARBA" id="ARBA00022475"/>
    </source>
</evidence>
<evidence type="ECO:0000256" key="6">
    <source>
        <dbReference type="ARBA" id="ARBA00023136"/>
    </source>
</evidence>
<proteinExistence type="inferred from homology"/>
<evidence type="ECO:0000256" key="2">
    <source>
        <dbReference type="ARBA" id="ARBA00007531"/>
    </source>
</evidence>
<dbReference type="AlphaFoldDB" id="A0A2U1T6Q7"/>
<protein>
    <recommendedName>
        <fullName evidence="10">MmpS family membrane protein</fullName>
    </recommendedName>
</protein>
<dbReference type="KEGG" id="cyz:C3B44_07695"/>
<sequence>MSTPNGQQPNPQPNNLPEGYEIRQKRPWYKKPGCIIPLIIVIIILLFMGGCTALFGKAANDVNEEMNTERAITYEVDGDATGALVTFINTDGNMSQENGVALPWSKDVTFTGFDLAQVSVTNGVEDEGTINCRILYNGEVVTENSASGMGASASCSIATSDIDTGE</sequence>
<evidence type="ECO:0000256" key="7">
    <source>
        <dbReference type="SAM" id="Phobius"/>
    </source>
</evidence>
<name>A0A2U1T6Q7_9CORY</name>
<dbReference type="Proteomes" id="UP000244989">
    <property type="component" value="Unassembled WGS sequence"/>
</dbReference>
<feature type="transmembrane region" description="Helical" evidence="7">
    <location>
        <begin position="33"/>
        <end position="56"/>
    </location>
</feature>